<keyword evidence="8 15" id="KW-0067">ATP-binding</keyword>
<accession>A0A412AX08</accession>
<dbReference type="PANTHER" id="PTHR22683:SF41">
    <property type="entry name" value="DNA TRANSLOCASE FTSK"/>
    <property type="match status" value="1"/>
</dbReference>
<dbReference type="GO" id="GO:0005524">
    <property type="term" value="F:ATP binding"/>
    <property type="evidence" value="ECO:0007669"/>
    <property type="project" value="UniProtKB-UniRule"/>
</dbReference>
<comment type="subunit">
    <text evidence="14">Homohexamer. Forms a ring that surrounds DNA.</text>
</comment>
<dbReference type="Gene3D" id="1.10.10.10">
    <property type="entry name" value="Winged helix-like DNA-binding domain superfamily/Winged helix DNA-binding domain"/>
    <property type="match status" value="1"/>
</dbReference>
<keyword evidence="11 17" id="KW-0472">Membrane</keyword>
<keyword evidence="3" id="KW-1003">Cell membrane</keyword>
<evidence type="ECO:0000256" key="10">
    <source>
        <dbReference type="ARBA" id="ARBA00023125"/>
    </source>
</evidence>
<dbReference type="InterPro" id="IPR002543">
    <property type="entry name" value="FtsK_dom"/>
</dbReference>
<dbReference type="SMART" id="SM00843">
    <property type="entry name" value="Ftsk_gamma"/>
    <property type="match status" value="1"/>
</dbReference>
<feature type="region of interest" description="Disordered" evidence="16">
    <location>
        <begin position="1"/>
        <end position="60"/>
    </location>
</feature>
<evidence type="ECO:0000259" key="18">
    <source>
        <dbReference type="PROSITE" id="PS50901"/>
    </source>
</evidence>
<dbReference type="InterPro" id="IPR025199">
    <property type="entry name" value="FtsK_4TM"/>
</dbReference>
<reference evidence="19 20" key="1">
    <citation type="submission" date="2018-08" db="EMBL/GenBank/DDBJ databases">
        <title>A genome reference for cultivated species of the human gut microbiota.</title>
        <authorList>
            <person name="Zou Y."/>
            <person name="Xue W."/>
            <person name="Luo G."/>
        </authorList>
    </citation>
    <scope>NUCLEOTIDE SEQUENCE [LARGE SCALE GENOMIC DNA]</scope>
    <source>
        <strain evidence="19 20">AF28-26</strain>
    </source>
</reference>
<keyword evidence="5 17" id="KW-0812">Transmembrane</keyword>
<dbReference type="PANTHER" id="PTHR22683">
    <property type="entry name" value="SPORULATION PROTEIN RELATED"/>
    <property type="match status" value="1"/>
</dbReference>
<evidence type="ECO:0000256" key="13">
    <source>
        <dbReference type="ARBA" id="ARBA00024986"/>
    </source>
</evidence>
<feature type="compositionally biased region" description="Polar residues" evidence="16">
    <location>
        <begin position="374"/>
        <end position="384"/>
    </location>
</feature>
<comment type="caution">
    <text evidence="19">The sequence shown here is derived from an EMBL/GenBank/DDBJ whole genome shotgun (WGS) entry which is preliminary data.</text>
</comment>
<evidence type="ECO:0000256" key="12">
    <source>
        <dbReference type="ARBA" id="ARBA00023306"/>
    </source>
</evidence>
<keyword evidence="10" id="KW-0238">DNA-binding</keyword>
<dbReference type="InterPro" id="IPR036388">
    <property type="entry name" value="WH-like_DNA-bd_sf"/>
</dbReference>
<evidence type="ECO:0000256" key="17">
    <source>
        <dbReference type="SAM" id="Phobius"/>
    </source>
</evidence>
<dbReference type="InterPro" id="IPR036390">
    <property type="entry name" value="WH_DNA-bd_sf"/>
</dbReference>
<dbReference type="InterPro" id="IPR027417">
    <property type="entry name" value="P-loop_NTPase"/>
</dbReference>
<dbReference type="Proteomes" id="UP000284751">
    <property type="component" value="Unassembled WGS sequence"/>
</dbReference>
<gene>
    <name evidence="19" type="ORF">DWY99_07620</name>
</gene>
<dbReference type="EMBL" id="QRTC01000026">
    <property type="protein sequence ID" value="RGQ40548.1"/>
    <property type="molecule type" value="Genomic_DNA"/>
</dbReference>
<proteinExistence type="inferred from homology"/>
<dbReference type="GO" id="GO:0051301">
    <property type="term" value="P:cell division"/>
    <property type="evidence" value="ECO:0007669"/>
    <property type="project" value="UniProtKB-KW"/>
</dbReference>
<feature type="binding site" evidence="15">
    <location>
        <begin position="553"/>
        <end position="560"/>
    </location>
    <ligand>
        <name>ATP</name>
        <dbReference type="ChEBI" id="CHEBI:30616"/>
    </ligand>
</feature>
<evidence type="ECO:0000256" key="16">
    <source>
        <dbReference type="SAM" id="MobiDB-lite"/>
    </source>
</evidence>
<dbReference type="GO" id="GO:0005886">
    <property type="term" value="C:plasma membrane"/>
    <property type="evidence" value="ECO:0007669"/>
    <property type="project" value="UniProtKB-SubCell"/>
</dbReference>
<dbReference type="InterPro" id="IPR003593">
    <property type="entry name" value="AAA+_ATPase"/>
</dbReference>
<dbReference type="CDD" id="cd01127">
    <property type="entry name" value="TrwB_TraG_TraD_VirD4"/>
    <property type="match status" value="1"/>
</dbReference>
<evidence type="ECO:0000256" key="15">
    <source>
        <dbReference type="PROSITE-ProRule" id="PRU00289"/>
    </source>
</evidence>
<feature type="compositionally biased region" description="Polar residues" evidence="16">
    <location>
        <begin position="9"/>
        <end position="26"/>
    </location>
</feature>
<evidence type="ECO:0000256" key="9">
    <source>
        <dbReference type="ARBA" id="ARBA00022989"/>
    </source>
</evidence>
<evidence type="ECO:0000256" key="1">
    <source>
        <dbReference type="ARBA" id="ARBA00004651"/>
    </source>
</evidence>
<dbReference type="Gene3D" id="3.30.980.40">
    <property type="match status" value="1"/>
</dbReference>
<feature type="transmembrane region" description="Helical" evidence="17">
    <location>
        <begin position="97"/>
        <end position="122"/>
    </location>
</feature>
<evidence type="ECO:0000256" key="7">
    <source>
        <dbReference type="ARBA" id="ARBA00022829"/>
    </source>
</evidence>
<dbReference type="InterPro" id="IPR041027">
    <property type="entry name" value="FtsK_alpha"/>
</dbReference>
<dbReference type="Pfam" id="PF01580">
    <property type="entry name" value="FtsK_SpoIIIE"/>
    <property type="match status" value="1"/>
</dbReference>
<keyword evidence="7" id="KW-0159">Chromosome partition</keyword>
<protein>
    <submittedName>
        <fullName evidence="19">DNA translocase FtsK</fullName>
    </submittedName>
</protein>
<keyword evidence="12" id="KW-0131">Cell cycle</keyword>
<dbReference type="GO" id="GO:0003677">
    <property type="term" value="F:DNA binding"/>
    <property type="evidence" value="ECO:0007669"/>
    <property type="project" value="UniProtKB-KW"/>
</dbReference>
<dbReference type="GO" id="GO:0007059">
    <property type="term" value="P:chromosome segregation"/>
    <property type="evidence" value="ECO:0007669"/>
    <property type="project" value="UniProtKB-KW"/>
</dbReference>
<dbReference type="InterPro" id="IPR050206">
    <property type="entry name" value="FtsK/SpoIIIE/SftA"/>
</dbReference>
<evidence type="ECO:0000256" key="8">
    <source>
        <dbReference type="ARBA" id="ARBA00022840"/>
    </source>
</evidence>
<feature type="transmembrane region" description="Helical" evidence="17">
    <location>
        <begin position="67"/>
        <end position="85"/>
    </location>
</feature>
<dbReference type="Pfam" id="PF17854">
    <property type="entry name" value="FtsK_alpha"/>
    <property type="match status" value="1"/>
</dbReference>
<dbReference type="Pfam" id="PF09397">
    <property type="entry name" value="FtsK_gamma"/>
    <property type="match status" value="1"/>
</dbReference>
<evidence type="ECO:0000256" key="11">
    <source>
        <dbReference type="ARBA" id="ARBA00023136"/>
    </source>
</evidence>
<keyword evidence="9 17" id="KW-1133">Transmembrane helix</keyword>
<dbReference type="PROSITE" id="PS50901">
    <property type="entry name" value="FTSK"/>
    <property type="match status" value="1"/>
</dbReference>
<dbReference type="SMART" id="SM00382">
    <property type="entry name" value="AAA"/>
    <property type="match status" value="1"/>
</dbReference>
<evidence type="ECO:0000256" key="14">
    <source>
        <dbReference type="ARBA" id="ARBA00025923"/>
    </source>
</evidence>
<feature type="transmembrane region" description="Helical" evidence="17">
    <location>
        <begin position="175"/>
        <end position="193"/>
    </location>
</feature>
<evidence type="ECO:0000256" key="4">
    <source>
        <dbReference type="ARBA" id="ARBA00022618"/>
    </source>
</evidence>
<comment type="subcellular location">
    <subcellularLocation>
        <location evidence="1">Cell membrane</location>
        <topology evidence="1">Multi-pass membrane protein</topology>
    </subcellularLocation>
</comment>
<dbReference type="InterPro" id="IPR018541">
    <property type="entry name" value="Ftsk_gamma"/>
</dbReference>
<feature type="domain" description="FtsK" evidence="18">
    <location>
        <begin position="535"/>
        <end position="747"/>
    </location>
</feature>
<evidence type="ECO:0000256" key="6">
    <source>
        <dbReference type="ARBA" id="ARBA00022741"/>
    </source>
</evidence>
<name>A0A412AX08_9FIRM</name>
<keyword evidence="4" id="KW-0132">Cell division</keyword>
<dbReference type="Gene3D" id="3.40.50.300">
    <property type="entry name" value="P-loop containing nucleotide triphosphate hydrolases"/>
    <property type="match status" value="1"/>
</dbReference>
<feature type="transmembrane region" description="Helical" evidence="17">
    <location>
        <begin position="200"/>
        <end position="222"/>
    </location>
</feature>
<sequence length="908" mass="99064">MSYIVAGTRSRTTKSQSSAKNRTARTPASKRKPSAGNQQPRRSRPPKTSPGTKREKTLEEKKSRNQTFAIVLFAVSIFLFCLVLVPGDSVWNWLHTMIQGLFGSCAIGWPILLTYVSVATALEKPVQKLSTKIWLSITMIILFCACIFIFNPGAVSPEKNYFQKLSELYGLGAQMKGAGLFSGILGIPLVSVLGETGSKIVIILLLFVNLMILTGTSLIQLFRAVTKPVDMAGEYIGNTREERRMKKEALELQERKRTDAADIDISLDDMPAHPVISPDAAMKERILERNDKLEQLKWAVSAPMPTIDTDLKKEKKARRQKESDIPAAGLDMAGAMPPRKKLEERPMDDNGAAAAAAAFAAKKRNLTETKSDPAQKQPDPQSISIKVEPYPDGENGELSYRFPPVSLLDPSPETDEGDVTHELQTYGQMLVDTLKSFGVQTKIVDISRGPAVTRYELQPAAGVKISKITNLADDIALNLAASGVRIEAPIPGKAAVGIEVPNKVVNVVKMRELVESNSFRLAKSKLTVTLGRDIAGQVTLTDLAKMPHLLIAGSTGSGKSVCINSLIISLLYKSPPSEVRFLMVDPKVVELGIYNGIPHLLVPVVTDPRKAAGALNWAVNEMLNRYKIFAQYNVRDLHAYNRMVSANGGKPPVAEGEELPKDEKGQEIRLEKMPQIVIIIDELADLMMAAPNEVEDSICRLAQMARAAGMHLVIATQRPSVDVITGIIKANIPSRIAFAVSSAVDSRTILDSGGAEKLLGRGDMLFAPVGSPKPIRIQGCFVTDAEIEKVVDFVKKSQQESAYDQNIIEEIEKNAAAESGKDSGGDSGKDEDPVLKEAVKCVVEAGQASTSLLQRRLSVGYARAGRLIDEMEQMGIIGPYAGSKPRQVLITYQQWLEMSMRQADESEE</sequence>
<comment type="function">
    <text evidence="13">Essential cell division protein that coordinates cell division and chromosome segregation. The N-terminus is involved in assembly of the cell-division machinery. The C-terminus functions as a DNA motor that moves dsDNA in an ATP-dependent manner towards the dif recombination site, which is located within the replication terminus region. Required for activation of the Xer recombinase, allowing activation of chromosome unlinking by recombination.</text>
</comment>
<dbReference type="SUPFAM" id="SSF52540">
    <property type="entry name" value="P-loop containing nucleoside triphosphate hydrolases"/>
    <property type="match status" value="1"/>
</dbReference>
<dbReference type="AlphaFoldDB" id="A0A412AX08"/>
<keyword evidence="6 15" id="KW-0547">Nucleotide-binding</keyword>
<organism evidence="19 20">
    <name type="scientific">[Clostridium] leptum</name>
    <dbReference type="NCBI Taxonomy" id="1535"/>
    <lineage>
        <taxon>Bacteria</taxon>
        <taxon>Bacillati</taxon>
        <taxon>Bacillota</taxon>
        <taxon>Clostridia</taxon>
        <taxon>Eubacteriales</taxon>
        <taxon>Oscillospiraceae</taxon>
        <taxon>Oscillospiraceae incertae sedis</taxon>
    </lineage>
</organism>
<evidence type="ECO:0000313" key="19">
    <source>
        <dbReference type="EMBL" id="RGQ40548.1"/>
    </source>
</evidence>
<comment type="similarity">
    <text evidence="2">Belongs to the FtsK/SpoIIIE/SftA family.</text>
</comment>
<evidence type="ECO:0000256" key="2">
    <source>
        <dbReference type="ARBA" id="ARBA00006474"/>
    </source>
</evidence>
<dbReference type="SUPFAM" id="SSF46785">
    <property type="entry name" value="Winged helix' DNA-binding domain"/>
    <property type="match status" value="1"/>
</dbReference>
<evidence type="ECO:0000256" key="3">
    <source>
        <dbReference type="ARBA" id="ARBA00022475"/>
    </source>
</evidence>
<evidence type="ECO:0000256" key="5">
    <source>
        <dbReference type="ARBA" id="ARBA00022692"/>
    </source>
</evidence>
<dbReference type="Pfam" id="PF13491">
    <property type="entry name" value="FtsK_4TM"/>
    <property type="match status" value="1"/>
</dbReference>
<feature type="transmembrane region" description="Helical" evidence="17">
    <location>
        <begin position="134"/>
        <end position="155"/>
    </location>
</feature>
<feature type="region of interest" description="Disordered" evidence="16">
    <location>
        <begin position="307"/>
        <end position="385"/>
    </location>
</feature>
<evidence type="ECO:0000313" key="20">
    <source>
        <dbReference type="Proteomes" id="UP000284751"/>
    </source>
</evidence>